<sequence>MASPLRRIRLTTLGVSVVLLALLLTGAMVVGRVLSDGRAQREAMDGSHRLVAGLLEMRNTLFEIVVERNLILSRNPASSRATYESNLARLSERLETLKELAADSPL</sequence>
<dbReference type="EMBL" id="PDOA01000016">
    <property type="protein sequence ID" value="PWC27318.1"/>
    <property type="molecule type" value="Genomic_DNA"/>
</dbReference>
<evidence type="ECO:0000313" key="1">
    <source>
        <dbReference type="EMBL" id="PWC27318.1"/>
    </source>
</evidence>
<name>A0A2U1V089_9PROT</name>
<organism evidence="1 2">
    <name type="scientific">Teichococcus aestuarii</name>
    <dbReference type="NCBI Taxonomy" id="568898"/>
    <lineage>
        <taxon>Bacteria</taxon>
        <taxon>Pseudomonadati</taxon>
        <taxon>Pseudomonadota</taxon>
        <taxon>Alphaproteobacteria</taxon>
        <taxon>Acetobacterales</taxon>
        <taxon>Roseomonadaceae</taxon>
        <taxon>Roseomonas</taxon>
    </lineage>
</organism>
<dbReference type="AlphaFoldDB" id="A0A2U1V089"/>
<dbReference type="Proteomes" id="UP000245048">
    <property type="component" value="Unassembled WGS sequence"/>
</dbReference>
<comment type="caution">
    <text evidence="1">The sequence shown here is derived from an EMBL/GenBank/DDBJ whole genome shotgun (WGS) entry which is preliminary data.</text>
</comment>
<gene>
    <name evidence="1" type="ORF">CR165_18780</name>
</gene>
<accession>A0A2U1V089</accession>
<reference evidence="2" key="1">
    <citation type="submission" date="2017-10" db="EMBL/GenBank/DDBJ databases">
        <authorList>
            <person name="Toshchakov S.V."/>
            <person name="Goeva M.A."/>
        </authorList>
    </citation>
    <scope>NUCLEOTIDE SEQUENCE [LARGE SCALE GENOMIC DNA]</scope>
    <source>
        <strain evidence="2">JR1/69-1-13</strain>
    </source>
</reference>
<evidence type="ECO:0000313" key="2">
    <source>
        <dbReference type="Proteomes" id="UP000245048"/>
    </source>
</evidence>
<keyword evidence="2" id="KW-1185">Reference proteome</keyword>
<proteinExistence type="predicted"/>
<dbReference type="RefSeq" id="WP_109518480.1">
    <property type="nucleotide sequence ID" value="NZ_PDOA01000016.1"/>
</dbReference>
<protein>
    <submittedName>
        <fullName evidence="1">Uncharacterized protein</fullName>
    </submittedName>
</protein>